<evidence type="ECO:0000259" key="1">
    <source>
        <dbReference type="PROSITE" id="PS51704"/>
    </source>
</evidence>
<dbReference type="GO" id="GO:0008081">
    <property type="term" value="F:phosphoric diester hydrolase activity"/>
    <property type="evidence" value="ECO:0007669"/>
    <property type="project" value="InterPro"/>
</dbReference>
<dbReference type="PROSITE" id="PS51704">
    <property type="entry name" value="GP_PDE"/>
    <property type="match status" value="1"/>
</dbReference>
<dbReference type="PANTHER" id="PTHR46211:SF14">
    <property type="entry name" value="GLYCEROPHOSPHODIESTER PHOSPHODIESTERASE"/>
    <property type="match status" value="1"/>
</dbReference>
<dbReference type="InterPro" id="IPR017946">
    <property type="entry name" value="PLC-like_Pdiesterase_TIM-brl"/>
</dbReference>
<dbReference type="STRING" id="655353.SAMN04488056_101197"/>
<dbReference type="OrthoDB" id="9787897at2"/>
<dbReference type="PANTHER" id="PTHR46211">
    <property type="entry name" value="GLYCEROPHOSPHORYL DIESTER PHOSPHODIESTERASE"/>
    <property type="match status" value="1"/>
</dbReference>
<dbReference type="Pfam" id="PF03009">
    <property type="entry name" value="GDPD"/>
    <property type="match status" value="1"/>
</dbReference>
<sequence length="249" mass="27151">MTRIASHRGGTLEYGDSTLAGFTATAAMAVEEVEFDVHPTKDGDIIVHHDATLDRTTDTAGAIADLPTREVLSAVINFSHNSRPILLQELCEIFDDSSVVFRCEFKPGADGKPYQGFVPRVMELLAKEDMLRTANFSSFLLDYLDEIAKHTDRPRLWLVSPAVLTQLGEKGVLDIARARGIPEIGVHIDKASPELMAATQDAGLAFGCWAAHTTPQISKALTMGVKIFTTDRPSLAVAIRNQMREGTSQ</sequence>
<proteinExistence type="predicted"/>
<keyword evidence="3" id="KW-1185">Reference proteome</keyword>
<dbReference type="AlphaFoldDB" id="A0A1I4ZS02"/>
<dbReference type="EMBL" id="FOVR01000001">
    <property type="protein sequence ID" value="SFN53054.1"/>
    <property type="molecule type" value="Genomic_DNA"/>
</dbReference>
<dbReference type="Proteomes" id="UP000199236">
    <property type="component" value="Unassembled WGS sequence"/>
</dbReference>
<evidence type="ECO:0000313" key="3">
    <source>
        <dbReference type="Proteomes" id="UP000199236"/>
    </source>
</evidence>
<dbReference type="GO" id="GO:0006629">
    <property type="term" value="P:lipid metabolic process"/>
    <property type="evidence" value="ECO:0007669"/>
    <property type="project" value="InterPro"/>
</dbReference>
<accession>A0A1I4ZS02</accession>
<gene>
    <name evidence="2" type="ORF">SAMN04488056_101197</name>
</gene>
<dbReference type="Gene3D" id="3.20.20.190">
    <property type="entry name" value="Phosphatidylinositol (PI) phosphodiesterase"/>
    <property type="match status" value="1"/>
</dbReference>
<dbReference type="RefSeq" id="WP_090067936.1">
    <property type="nucleotide sequence ID" value="NZ_FOVR01000001.1"/>
</dbReference>
<evidence type="ECO:0000313" key="2">
    <source>
        <dbReference type="EMBL" id="SFN53054.1"/>
    </source>
</evidence>
<dbReference type="SUPFAM" id="SSF51695">
    <property type="entry name" value="PLC-like phosphodiesterases"/>
    <property type="match status" value="1"/>
</dbReference>
<name>A0A1I4ZS02_9HYPH</name>
<feature type="domain" description="GP-PDE" evidence="1">
    <location>
        <begin position="2"/>
        <end position="240"/>
    </location>
</feature>
<protein>
    <submittedName>
        <fullName evidence="2">Glycerophosphoryl diester phosphodiesterase</fullName>
    </submittedName>
</protein>
<reference evidence="2 3" key="1">
    <citation type="submission" date="2016-10" db="EMBL/GenBank/DDBJ databases">
        <authorList>
            <person name="de Groot N.N."/>
        </authorList>
    </citation>
    <scope>NUCLEOTIDE SEQUENCE [LARGE SCALE GENOMIC DNA]</scope>
    <source>
        <strain evidence="2 3">CGMCC 1.9157</strain>
    </source>
</reference>
<organism evidence="2 3">
    <name type="scientific">Cohaesibacter marisflavi</name>
    <dbReference type="NCBI Taxonomy" id="655353"/>
    <lineage>
        <taxon>Bacteria</taxon>
        <taxon>Pseudomonadati</taxon>
        <taxon>Pseudomonadota</taxon>
        <taxon>Alphaproteobacteria</taxon>
        <taxon>Hyphomicrobiales</taxon>
        <taxon>Cohaesibacteraceae</taxon>
    </lineage>
</organism>
<dbReference type="InterPro" id="IPR030395">
    <property type="entry name" value="GP_PDE_dom"/>
</dbReference>